<dbReference type="InterPro" id="IPR043459">
    <property type="entry name" value="NFD6/NOXY2-like"/>
</dbReference>
<gene>
    <name evidence="1" type="ORF">C4D60_Mb04t31730</name>
</gene>
<comment type="caution">
    <text evidence="1">The sequence shown here is derived from an EMBL/GenBank/DDBJ whole genome shotgun (WGS) entry which is preliminary data.</text>
</comment>
<sequence>MLEHLNGWKEVAMAAGIAGARRALANRSISSAPFSIAATLRASPSSPPSVRAFARLPRGRLPFGISRSPVELGCAQSLMPFHSVTATALLTSMLSTRPGGWTWLSEGNPFMLSLLFCCSRLALQVLRHLYDIRDKRETNTLMRTGRGFFYFLGRFLPLKKYFDMHFWTCIRNALIILLPGMANLICAGKVNQVSVICNLMTICYAEVDVAENEMNRVVSVRDAERSNANGYTLDKIPSDGVYLSKEIEVNRISRTMYVRIGVRPDNAIYVNRSGAKHAFYVTK</sequence>
<accession>A0A4S8KG27</accession>
<keyword evidence="2" id="KW-1185">Reference proteome</keyword>
<name>A0A4S8KG27_MUSBA</name>
<dbReference type="Proteomes" id="UP000317650">
    <property type="component" value="Chromosome 4"/>
</dbReference>
<evidence type="ECO:0000313" key="1">
    <source>
        <dbReference type="EMBL" id="THU74282.1"/>
    </source>
</evidence>
<protein>
    <submittedName>
        <fullName evidence="1">Uncharacterized protein</fullName>
    </submittedName>
</protein>
<dbReference type="EMBL" id="PYDT01000001">
    <property type="protein sequence ID" value="THU74282.1"/>
    <property type="molecule type" value="Genomic_DNA"/>
</dbReference>
<dbReference type="PANTHER" id="PTHR33156:SF2">
    <property type="entry name" value="OS01G0738000 PROTEIN"/>
    <property type="match status" value="1"/>
</dbReference>
<dbReference type="GO" id="GO:0005739">
    <property type="term" value="C:mitochondrion"/>
    <property type="evidence" value="ECO:0007669"/>
    <property type="project" value="TreeGrafter"/>
</dbReference>
<organism evidence="1 2">
    <name type="scientific">Musa balbisiana</name>
    <name type="common">Banana</name>
    <dbReference type="NCBI Taxonomy" id="52838"/>
    <lineage>
        <taxon>Eukaryota</taxon>
        <taxon>Viridiplantae</taxon>
        <taxon>Streptophyta</taxon>
        <taxon>Embryophyta</taxon>
        <taxon>Tracheophyta</taxon>
        <taxon>Spermatophyta</taxon>
        <taxon>Magnoliopsida</taxon>
        <taxon>Liliopsida</taxon>
        <taxon>Zingiberales</taxon>
        <taxon>Musaceae</taxon>
        <taxon>Musa</taxon>
    </lineage>
</organism>
<proteinExistence type="predicted"/>
<dbReference type="AlphaFoldDB" id="A0A4S8KG27"/>
<reference evidence="1 2" key="1">
    <citation type="journal article" date="2019" name="Nat. Plants">
        <title>Genome sequencing of Musa balbisiana reveals subgenome evolution and function divergence in polyploid bananas.</title>
        <authorList>
            <person name="Yao X."/>
        </authorList>
    </citation>
    <scope>NUCLEOTIDE SEQUENCE [LARGE SCALE GENOMIC DNA]</scope>
    <source>
        <strain evidence="2">cv. DH-PKW</strain>
        <tissue evidence="1">Leaves</tissue>
    </source>
</reference>
<dbReference type="PANTHER" id="PTHR33156">
    <property type="entry name" value="OS02G0230000 PROTEIN"/>
    <property type="match status" value="1"/>
</dbReference>
<evidence type="ECO:0000313" key="2">
    <source>
        <dbReference type="Proteomes" id="UP000317650"/>
    </source>
</evidence>